<dbReference type="GO" id="GO:0003677">
    <property type="term" value="F:DNA binding"/>
    <property type="evidence" value="ECO:0007669"/>
    <property type="project" value="UniProtKB-KW"/>
</dbReference>
<dbReference type="PANTHER" id="PTHR30146:SF109">
    <property type="entry name" value="HTH-TYPE TRANSCRIPTIONAL REGULATOR GALS"/>
    <property type="match status" value="1"/>
</dbReference>
<dbReference type="SUPFAM" id="SSF47413">
    <property type="entry name" value="lambda repressor-like DNA-binding domains"/>
    <property type="match status" value="1"/>
</dbReference>
<dbReference type="PROSITE" id="PS50932">
    <property type="entry name" value="HTH_LACI_2"/>
    <property type="match status" value="1"/>
</dbReference>
<keyword evidence="2 5" id="KW-0238">DNA-binding</keyword>
<dbReference type="CDD" id="cd01392">
    <property type="entry name" value="HTH_LacI"/>
    <property type="match status" value="1"/>
</dbReference>
<dbReference type="InterPro" id="IPR028082">
    <property type="entry name" value="Peripla_BP_I"/>
</dbReference>
<evidence type="ECO:0000313" key="5">
    <source>
        <dbReference type="EMBL" id="MBS2098439.1"/>
    </source>
</evidence>
<dbReference type="Gene3D" id="3.40.50.2300">
    <property type="match status" value="2"/>
</dbReference>
<dbReference type="InterPro" id="IPR000843">
    <property type="entry name" value="HTH_LacI"/>
</dbReference>
<protein>
    <submittedName>
        <fullName evidence="5">LacI family DNA-binding transcriptional regulator</fullName>
    </submittedName>
</protein>
<dbReference type="Pfam" id="PF00356">
    <property type="entry name" value="LacI"/>
    <property type="match status" value="1"/>
</dbReference>
<comment type="caution">
    <text evidence="5">The sequence shown here is derived from an EMBL/GenBank/DDBJ whole genome shotgun (WGS) entry which is preliminary data.</text>
</comment>
<evidence type="ECO:0000256" key="1">
    <source>
        <dbReference type="ARBA" id="ARBA00023015"/>
    </source>
</evidence>
<dbReference type="PANTHER" id="PTHR30146">
    <property type="entry name" value="LACI-RELATED TRANSCRIPTIONAL REPRESSOR"/>
    <property type="match status" value="1"/>
</dbReference>
<proteinExistence type="predicted"/>
<dbReference type="SUPFAM" id="SSF53822">
    <property type="entry name" value="Periplasmic binding protein-like I"/>
    <property type="match status" value="1"/>
</dbReference>
<dbReference type="Proteomes" id="UP000708576">
    <property type="component" value="Unassembled WGS sequence"/>
</dbReference>
<sequence>MKKVTISDIANKLNMTPSTVSRALANNKRISESTRKKVQDTSKEMGYQPNVMAASLRKGTSDTIGMIVPRINRHFFSNVISGVEEILNPAGFNLVVIQSGELLSREVKAVESLLQNRVGGIILSLSLQTNTFEHLQDVVKHNTPLVQFDRVTKSLPGSKITNDNYTGGYLATRHLIKCGFKHVAHFSGSYKLRAYRERKAGYIAALEEAGMRVDEKLIVDDVITREAGYSQIHKLVMRTNADAVFCAGDYSALGAMEGLKSLGYHIPDQFGIVGFANEPFSELMDPSLSSVEQNALEMGNKVAAAMIKAIQKEEVPEEEVIPVRFIGRSSSWKDYK</sequence>
<evidence type="ECO:0000256" key="3">
    <source>
        <dbReference type="ARBA" id="ARBA00023163"/>
    </source>
</evidence>
<reference evidence="5 6" key="1">
    <citation type="journal article" date="2015" name="Int. J. Syst. Evol. Microbiol.">
        <title>Carboxylicivirga linearis sp. nov., isolated from a sea cucumber culture pond.</title>
        <authorList>
            <person name="Wang F.Q."/>
            <person name="Zhou Y.X."/>
            <person name="Lin X.Z."/>
            <person name="Chen G.J."/>
            <person name="Du Z.J."/>
        </authorList>
    </citation>
    <scope>NUCLEOTIDE SEQUENCE [LARGE SCALE GENOMIC DNA]</scope>
    <source>
        <strain evidence="5 6">FB218</strain>
    </source>
</reference>
<dbReference type="CDD" id="cd06267">
    <property type="entry name" value="PBP1_LacI_sugar_binding-like"/>
    <property type="match status" value="1"/>
</dbReference>
<dbReference type="EMBL" id="JAGUCO010000005">
    <property type="protein sequence ID" value="MBS2098439.1"/>
    <property type="molecule type" value="Genomic_DNA"/>
</dbReference>
<accession>A0ABS5JVD1</accession>
<dbReference type="InterPro" id="IPR010982">
    <property type="entry name" value="Lambda_DNA-bd_dom_sf"/>
</dbReference>
<dbReference type="SMART" id="SM00354">
    <property type="entry name" value="HTH_LACI"/>
    <property type="match status" value="1"/>
</dbReference>
<keyword evidence="1" id="KW-0805">Transcription regulation</keyword>
<gene>
    <name evidence="5" type="ORF">KEM10_09120</name>
</gene>
<dbReference type="Gene3D" id="1.10.260.40">
    <property type="entry name" value="lambda repressor-like DNA-binding domains"/>
    <property type="match status" value="1"/>
</dbReference>
<dbReference type="Pfam" id="PF00532">
    <property type="entry name" value="Peripla_BP_1"/>
    <property type="match status" value="1"/>
</dbReference>
<evidence type="ECO:0000256" key="2">
    <source>
        <dbReference type="ARBA" id="ARBA00023125"/>
    </source>
</evidence>
<organism evidence="5 6">
    <name type="scientific">Carboxylicivirga linearis</name>
    <dbReference type="NCBI Taxonomy" id="1628157"/>
    <lineage>
        <taxon>Bacteria</taxon>
        <taxon>Pseudomonadati</taxon>
        <taxon>Bacteroidota</taxon>
        <taxon>Bacteroidia</taxon>
        <taxon>Marinilabiliales</taxon>
        <taxon>Marinilabiliaceae</taxon>
        <taxon>Carboxylicivirga</taxon>
    </lineage>
</organism>
<evidence type="ECO:0000313" key="6">
    <source>
        <dbReference type="Proteomes" id="UP000708576"/>
    </source>
</evidence>
<dbReference type="RefSeq" id="WP_212215683.1">
    <property type="nucleotide sequence ID" value="NZ_JAGUCO010000005.1"/>
</dbReference>
<dbReference type="InterPro" id="IPR001761">
    <property type="entry name" value="Peripla_BP/Lac1_sug-bd_dom"/>
</dbReference>
<name>A0ABS5JVD1_9BACT</name>
<evidence type="ECO:0000259" key="4">
    <source>
        <dbReference type="PROSITE" id="PS50932"/>
    </source>
</evidence>
<keyword evidence="3" id="KW-0804">Transcription</keyword>
<feature type="domain" description="HTH lacI-type" evidence="4">
    <location>
        <begin position="4"/>
        <end position="58"/>
    </location>
</feature>
<keyword evidence="6" id="KW-1185">Reference proteome</keyword>